<evidence type="ECO:0000256" key="4">
    <source>
        <dbReference type="SAM" id="MobiDB-lite"/>
    </source>
</evidence>
<dbReference type="PROSITE" id="PS50088">
    <property type="entry name" value="ANK_REPEAT"/>
    <property type="match status" value="1"/>
</dbReference>
<dbReference type="InterPro" id="IPR002110">
    <property type="entry name" value="Ankyrin_rpt"/>
</dbReference>
<feature type="region of interest" description="Disordered" evidence="4">
    <location>
        <begin position="94"/>
        <end position="129"/>
    </location>
</feature>
<dbReference type="Proteomes" id="UP000829685">
    <property type="component" value="Unassembled WGS sequence"/>
</dbReference>
<evidence type="ECO:0000256" key="3">
    <source>
        <dbReference type="PROSITE-ProRule" id="PRU00023"/>
    </source>
</evidence>
<comment type="caution">
    <text evidence="5">The sequence shown here is derived from an EMBL/GenBank/DDBJ whole genome shotgun (WGS) entry which is preliminary data.</text>
</comment>
<proteinExistence type="predicted"/>
<dbReference type="EMBL" id="JAFIMR010000010">
    <property type="protein sequence ID" value="KAI1873478.1"/>
    <property type="molecule type" value="Genomic_DNA"/>
</dbReference>
<organism evidence="5 6">
    <name type="scientific">Neoarthrinium moseri</name>
    <dbReference type="NCBI Taxonomy" id="1658444"/>
    <lineage>
        <taxon>Eukaryota</taxon>
        <taxon>Fungi</taxon>
        <taxon>Dikarya</taxon>
        <taxon>Ascomycota</taxon>
        <taxon>Pezizomycotina</taxon>
        <taxon>Sordariomycetes</taxon>
        <taxon>Xylariomycetidae</taxon>
        <taxon>Amphisphaeriales</taxon>
        <taxon>Apiosporaceae</taxon>
        <taxon>Neoarthrinium</taxon>
    </lineage>
</organism>
<evidence type="ECO:0008006" key="7">
    <source>
        <dbReference type="Google" id="ProtNLM"/>
    </source>
</evidence>
<dbReference type="PANTHER" id="PTHR24198:SF165">
    <property type="entry name" value="ANKYRIN REPEAT-CONTAINING PROTEIN-RELATED"/>
    <property type="match status" value="1"/>
</dbReference>
<evidence type="ECO:0000256" key="2">
    <source>
        <dbReference type="ARBA" id="ARBA00023043"/>
    </source>
</evidence>
<feature type="region of interest" description="Disordered" evidence="4">
    <location>
        <begin position="1"/>
        <end position="29"/>
    </location>
</feature>
<dbReference type="SMART" id="SM00248">
    <property type="entry name" value="ANK"/>
    <property type="match status" value="2"/>
</dbReference>
<keyword evidence="6" id="KW-1185">Reference proteome</keyword>
<dbReference type="PROSITE" id="PS50297">
    <property type="entry name" value="ANK_REP_REGION"/>
    <property type="match status" value="1"/>
</dbReference>
<dbReference type="SUPFAM" id="SSF48403">
    <property type="entry name" value="Ankyrin repeat"/>
    <property type="match status" value="1"/>
</dbReference>
<sequence length="694" mass="77781">MMAHEQLSPATSSATNRTNRGGRPKEWTDPRTRRLTRLYVYTALKVDKILEVLEDKAWSPGKEAANKHLNHLLGKDPRWMRPKDWGEARQRVAGLKGSERAKPSPKCACPNQFSPHPMHAPQGDRFQDVSRSDTMDSAMLSRSSGSSMEKRDLFVLGTDSQGMHNGYAVPPQHGPAHDLGTMHNPSYTSLGRFMPKIRSRQGTQMTTSTNFSVGSSREAYRSLQEKLRGVNGIGRSDIKDVFRLLKRFTISNEPDAGHANYSPNESAMHPRASPNIDFAQYQEEGTTTPRIVQYPLPCDFIHTNAASHNPATGMDQFGNTIYHELAISAGCERQLIDLVSERSRAQDPTLNATNTGGQTFLHVLHDDWFSEPTLLKDLVNTLRTTQFNFYAADVYGRSFFHLLRQKLADPGDMRDFTPYFDIKRYNTRDAFGVRPMIGRATTMTATRERPASLTIPTTDRNQERIEHHTALLKIVNGATQTLNGHATEDTQGRNALHCLAEVILGYATIQDPTNSTRAPKRKLDVTDEPVSLHCPLSQRLEFLETVLVANVDVNHYNARGDTVLMSFITHIADGKDDKDLEQLIKRLIQAGAKLEARNRSGETVLQVAARLGQKFAVKVLVEHGANLHVRNCDGRSILQMIDDLTRLSPDWSEQLARLEATRGVLTGRFSKFQAEQDPSLFQEWGLRSSFPMSA</sequence>
<keyword evidence="2 3" id="KW-0040">ANK repeat</keyword>
<accession>A0A9P9WPK5</accession>
<dbReference type="InterPro" id="IPR036770">
    <property type="entry name" value="Ankyrin_rpt-contain_sf"/>
</dbReference>
<dbReference type="Gene3D" id="1.25.40.20">
    <property type="entry name" value="Ankyrin repeat-containing domain"/>
    <property type="match status" value="1"/>
</dbReference>
<evidence type="ECO:0000313" key="6">
    <source>
        <dbReference type="Proteomes" id="UP000829685"/>
    </source>
</evidence>
<gene>
    <name evidence="5" type="ORF">JX265_005100</name>
</gene>
<evidence type="ECO:0000313" key="5">
    <source>
        <dbReference type="EMBL" id="KAI1873478.1"/>
    </source>
</evidence>
<dbReference type="Pfam" id="PF12796">
    <property type="entry name" value="Ank_2"/>
    <property type="match status" value="1"/>
</dbReference>
<feature type="compositionally biased region" description="Polar residues" evidence="4">
    <location>
        <begin position="8"/>
        <end position="19"/>
    </location>
</feature>
<protein>
    <recommendedName>
        <fullName evidence="7">Ankyrin repeat protein</fullName>
    </recommendedName>
</protein>
<keyword evidence="1" id="KW-0677">Repeat</keyword>
<feature type="repeat" description="ANK" evidence="3">
    <location>
        <begin position="600"/>
        <end position="632"/>
    </location>
</feature>
<name>A0A9P9WPK5_9PEZI</name>
<dbReference type="PANTHER" id="PTHR24198">
    <property type="entry name" value="ANKYRIN REPEAT AND PROTEIN KINASE DOMAIN-CONTAINING PROTEIN"/>
    <property type="match status" value="1"/>
</dbReference>
<dbReference type="AlphaFoldDB" id="A0A9P9WPK5"/>
<evidence type="ECO:0000256" key="1">
    <source>
        <dbReference type="ARBA" id="ARBA00022737"/>
    </source>
</evidence>
<reference evidence="5" key="1">
    <citation type="submission" date="2021-03" db="EMBL/GenBank/DDBJ databases">
        <title>Revisited historic fungal species revealed as producer of novel bioactive compounds through whole genome sequencing and comparative genomics.</title>
        <authorList>
            <person name="Vignolle G.A."/>
            <person name="Hochenegger N."/>
            <person name="Mach R.L."/>
            <person name="Mach-Aigner A.R."/>
            <person name="Javad Rahimi M."/>
            <person name="Salim K.A."/>
            <person name="Chan C.M."/>
            <person name="Lim L.B.L."/>
            <person name="Cai F."/>
            <person name="Druzhinina I.S."/>
            <person name="U'Ren J.M."/>
            <person name="Derntl C."/>
        </authorList>
    </citation>
    <scope>NUCLEOTIDE SEQUENCE</scope>
    <source>
        <strain evidence="5">TUCIM 5799</strain>
    </source>
</reference>